<dbReference type="PANTHER" id="PTHR23431:SF3">
    <property type="entry name" value="DNA-DIRECTED RNA POLYMERASES I, II, AND III SUBUNIT RPABC5"/>
    <property type="match status" value="1"/>
</dbReference>
<dbReference type="InterPro" id="IPR023580">
    <property type="entry name" value="RNA_pol_su_RPB10"/>
</dbReference>
<dbReference type="EMBL" id="MUNK01000426">
    <property type="protein sequence ID" value="OTA21237.1"/>
    <property type="molecule type" value="Genomic_DNA"/>
</dbReference>
<evidence type="ECO:0000256" key="3">
    <source>
        <dbReference type="ARBA" id="ARBA00022723"/>
    </source>
</evidence>
<protein>
    <recommendedName>
        <fullName evidence="1">DNA-directed RNA polymerases I, II, and III subunit RPABC5</fullName>
    </recommendedName>
</protein>
<evidence type="ECO:0000313" key="6">
    <source>
        <dbReference type="EMBL" id="OTA21237.1"/>
    </source>
</evidence>
<dbReference type="FunCoup" id="A0A1Z5SM60">
    <property type="interactions" value="829"/>
</dbReference>
<dbReference type="AlphaFoldDB" id="A0A1Z5SM60"/>
<keyword evidence="5" id="KW-0804">Transcription</keyword>
<reference evidence="6 7" key="1">
    <citation type="submission" date="2017-01" db="EMBL/GenBank/DDBJ databases">
        <title>The recent genome duplication of the halophilic yeast Hortaea werneckii: insights from long-read sequencing.</title>
        <authorList>
            <person name="Sinha S."/>
            <person name="Flibotte S."/>
            <person name="Neira M."/>
            <person name="Lenassi M."/>
            <person name="Gostincar C."/>
            <person name="Stajich J.E."/>
            <person name="Nislow C.E."/>
        </authorList>
    </citation>
    <scope>NUCLEOTIDE SEQUENCE [LARGE SCALE GENOMIC DNA]</scope>
    <source>
        <strain evidence="6 7">EXF-2000</strain>
    </source>
</reference>
<dbReference type="GO" id="GO:0042797">
    <property type="term" value="P:tRNA transcription by RNA polymerase III"/>
    <property type="evidence" value="ECO:0007669"/>
    <property type="project" value="TreeGrafter"/>
</dbReference>
<dbReference type="InParanoid" id="A0A1Z5SM60"/>
<organism evidence="6 7">
    <name type="scientific">Hortaea werneckii EXF-2000</name>
    <dbReference type="NCBI Taxonomy" id="1157616"/>
    <lineage>
        <taxon>Eukaryota</taxon>
        <taxon>Fungi</taxon>
        <taxon>Dikarya</taxon>
        <taxon>Ascomycota</taxon>
        <taxon>Pezizomycotina</taxon>
        <taxon>Dothideomycetes</taxon>
        <taxon>Dothideomycetidae</taxon>
        <taxon>Mycosphaerellales</taxon>
        <taxon>Teratosphaeriaceae</taxon>
        <taxon>Hortaea</taxon>
    </lineage>
</organism>
<keyword evidence="3" id="KW-0479">Metal-binding</keyword>
<dbReference type="GO" id="GO:0005666">
    <property type="term" value="C:RNA polymerase III complex"/>
    <property type="evidence" value="ECO:0007669"/>
    <property type="project" value="TreeGrafter"/>
</dbReference>
<dbReference type="GO" id="GO:0005736">
    <property type="term" value="C:RNA polymerase I complex"/>
    <property type="evidence" value="ECO:0007669"/>
    <property type="project" value="TreeGrafter"/>
</dbReference>
<dbReference type="GO" id="GO:0006360">
    <property type="term" value="P:transcription by RNA polymerase I"/>
    <property type="evidence" value="ECO:0007669"/>
    <property type="project" value="TreeGrafter"/>
</dbReference>
<keyword evidence="2 6" id="KW-0240">DNA-directed RNA polymerase</keyword>
<evidence type="ECO:0000256" key="1">
    <source>
        <dbReference type="ARBA" id="ARBA00020813"/>
    </source>
</evidence>
<evidence type="ECO:0000313" key="7">
    <source>
        <dbReference type="Proteomes" id="UP000194280"/>
    </source>
</evidence>
<dbReference type="Pfam" id="PF01194">
    <property type="entry name" value="RNA_pol_N"/>
    <property type="match status" value="1"/>
</dbReference>
<dbReference type="Gene3D" id="1.10.10.60">
    <property type="entry name" value="Homeodomain-like"/>
    <property type="match status" value="1"/>
</dbReference>
<accession>A0A1Z5SM60</accession>
<dbReference type="SUPFAM" id="SSF46924">
    <property type="entry name" value="RNA polymerase subunit RPB10"/>
    <property type="match status" value="1"/>
</dbReference>
<dbReference type="PANTHER" id="PTHR23431">
    <property type="entry name" value="DNA-DIRECTED RNA POLYMERASES I, II, AND III SUBUNIT RPABC5 FAMILY MEMBER"/>
    <property type="match status" value="1"/>
</dbReference>
<comment type="caution">
    <text evidence="6">The sequence shown here is derived from an EMBL/GenBank/DDBJ whole genome shotgun (WGS) entry which is preliminary data.</text>
</comment>
<keyword evidence="7" id="KW-1185">Reference proteome</keyword>
<evidence type="ECO:0000256" key="4">
    <source>
        <dbReference type="ARBA" id="ARBA00022833"/>
    </source>
</evidence>
<dbReference type="OrthoDB" id="10258858at2759"/>
<dbReference type="GO" id="GO:0003899">
    <property type="term" value="F:DNA-directed RNA polymerase activity"/>
    <property type="evidence" value="ECO:0007669"/>
    <property type="project" value="InterPro"/>
</dbReference>
<dbReference type="GO" id="GO:0003677">
    <property type="term" value="F:DNA binding"/>
    <property type="evidence" value="ECO:0007669"/>
    <property type="project" value="InterPro"/>
</dbReference>
<evidence type="ECO:0000256" key="5">
    <source>
        <dbReference type="ARBA" id="ARBA00023163"/>
    </source>
</evidence>
<dbReference type="STRING" id="1157616.A0A1Z5SM60"/>
<dbReference type="Proteomes" id="UP000194280">
    <property type="component" value="Unassembled WGS sequence"/>
</dbReference>
<dbReference type="GO" id="GO:0005665">
    <property type="term" value="C:RNA polymerase II, core complex"/>
    <property type="evidence" value="ECO:0007669"/>
    <property type="project" value="TreeGrafter"/>
</dbReference>
<evidence type="ECO:0000256" key="2">
    <source>
        <dbReference type="ARBA" id="ARBA00022478"/>
    </source>
</evidence>
<proteinExistence type="predicted"/>
<gene>
    <name evidence="6" type="ORF">BTJ68_15202</name>
</gene>
<dbReference type="VEuPathDB" id="FungiDB:BTJ68_15202"/>
<dbReference type="GO" id="GO:0008270">
    <property type="term" value="F:zinc ion binding"/>
    <property type="evidence" value="ECO:0007669"/>
    <property type="project" value="TreeGrafter"/>
</dbReference>
<keyword evidence="4" id="KW-0862">Zinc</keyword>
<dbReference type="GO" id="GO:0006366">
    <property type="term" value="P:transcription by RNA polymerase II"/>
    <property type="evidence" value="ECO:0007669"/>
    <property type="project" value="TreeGrafter"/>
</dbReference>
<dbReference type="InterPro" id="IPR000268">
    <property type="entry name" value="RPABC5/Rpb10"/>
</dbReference>
<sequence>MADGTPSSDAMDELGLNRYCCRRMMLTHVDLIEKLLRYNPAERDIIKVSQR</sequence>
<name>A0A1Z5SM60_HORWE</name>